<keyword evidence="2" id="KW-1185">Reference proteome</keyword>
<organism evidence="1 2">
    <name type="scientific">Carnobacterium divergens DSM 20623</name>
    <dbReference type="NCBI Taxonomy" id="1449336"/>
    <lineage>
        <taxon>Bacteria</taxon>
        <taxon>Bacillati</taxon>
        <taxon>Bacillota</taxon>
        <taxon>Bacilli</taxon>
        <taxon>Lactobacillales</taxon>
        <taxon>Carnobacteriaceae</taxon>
        <taxon>Carnobacterium</taxon>
    </lineage>
</organism>
<name>A0A0R2HP30_CARDV</name>
<gene>
    <name evidence="1" type="ORF">IV74_GL002226</name>
</gene>
<dbReference type="PATRIC" id="fig|1449336.4.peg.2264"/>
<sequence length="202" mass="23133">MVTTSIITFVALGVMEMKWSLLELQKYRNEPLIFSEEIDLKESIMVRESEILDISPVTVKGTLIVQDEIIARLEISLVITLPSSRSLKPVSVPMLIEANELYVPKDVTDFAEDEKNETVIYLDKDQIDLTETVEDIILLNLPMQVFTPEEEESDELPSGNDWEVISQEMYEVRIEEQKTQNVDPRLAGLADLFPDESRDNQE</sequence>
<dbReference type="EMBL" id="JQBS01000035">
    <property type="protein sequence ID" value="KRN54642.1"/>
    <property type="molecule type" value="Genomic_DNA"/>
</dbReference>
<accession>A0A0R2HP30</accession>
<dbReference type="Proteomes" id="UP000051658">
    <property type="component" value="Unassembled WGS sequence"/>
</dbReference>
<dbReference type="eggNOG" id="COG1399">
    <property type="taxonomic scope" value="Bacteria"/>
</dbReference>
<protein>
    <recommendedName>
        <fullName evidence="3">Nucleic acid-binding protein</fullName>
    </recommendedName>
</protein>
<dbReference type="Pfam" id="PF02620">
    <property type="entry name" value="YceD"/>
    <property type="match status" value="1"/>
</dbReference>
<evidence type="ECO:0000313" key="2">
    <source>
        <dbReference type="Proteomes" id="UP000051658"/>
    </source>
</evidence>
<proteinExistence type="predicted"/>
<dbReference type="AlphaFoldDB" id="A0A0R2HP30"/>
<dbReference type="InterPro" id="IPR003772">
    <property type="entry name" value="YceD"/>
</dbReference>
<evidence type="ECO:0000313" key="1">
    <source>
        <dbReference type="EMBL" id="KRN54642.1"/>
    </source>
</evidence>
<reference evidence="1 2" key="1">
    <citation type="journal article" date="2015" name="Genome Announc.">
        <title>Expanding the biotechnology potential of lactobacilli through comparative genomics of 213 strains and associated genera.</title>
        <authorList>
            <person name="Sun Z."/>
            <person name="Harris H.M."/>
            <person name="McCann A."/>
            <person name="Guo C."/>
            <person name="Argimon S."/>
            <person name="Zhang W."/>
            <person name="Yang X."/>
            <person name="Jeffery I.B."/>
            <person name="Cooney J.C."/>
            <person name="Kagawa T.F."/>
            <person name="Liu W."/>
            <person name="Song Y."/>
            <person name="Salvetti E."/>
            <person name="Wrobel A."/>
            <person name="Rasinkangas P."/>
            <person name="Parkhill J."/>
            <person name="Rea M.C."/>
            <person name="O'Sullivan O."/>
            <person name="Ritari J."/>
            <person name="Douillard F.P."/>
            <person name="Paul Ross R."/>
            <person name="Yang R."/>
            <person name="Briner A.E."/>
            <person name="Felis G.E."/>
            <person name="de Vos W.M."/>
            <person name="Barrangou R."/>
            <person name="Klaenhammer T.R."/>
            <person name="Caufield P.W."/>
            <person name="Cui Y."/>
            <person name="Zhang H."/>
            <person name="O'Toole P.W."/>
        </authorList>
    </citation>
    <scope>NUCLEOTIDE SEQUENCE [LARGE SCALE GENOMIC DNA]</scope>
    <source>
        <strain evidence="1 2">DSM 20623</strain>
    </source>
</reference>
<evidence type="ECO:0008006" key="3">
    <source>
        <dbReference type="Google" id="ProtNLM"/>
    </source>
</evidence>
<comment type="caution">
    <text evidence="1">The sequence shown here is derived from an EMBL/GenBank/DDBJ whole genome shotgun (WGS) entry which is preliminary data.</text>
</comment>